<evidence type="ECO:0000256" key="3">
    <source>
        <dbReference type="ARBA" id="ARBA00023172"/>
    </source>
</evidence>
<organism evidence="7 8">
    <name type="scientific">Bifidobacterium reuteri DSM 23975</name>
    <dbReference type="NCBI Taxonomy" id="1437610"/>
    <lineage>
        <taxon>Bacteria</taxon>
        <taxon>Bacillati</taxon>
        <taxon>Actinomycetota</taxon>
        <taxon>Actinomycetes</taxon>
        <taxon>Bifidobacteriales</taxon>
        <taxon>Bifidobacteriaceae</taxon>
        <taxon>Bifidobacterium</taxon>
    </lineage>
</organism>
<dbReference type="InterPro" id="IPR011010">
    <property type="entry name" value="DNA_brk_join_enz"/>
</dbReference>
<accession>A0A087CSK4</accession>
<evidence type="ECO:0000259" key="5">
    <source>
        <dbReference type="PROSITE" id="PS51898"/>
    </source>
</evidence>
<dbReference type="InterPro" id="IPR044068">
    <property type="entry name" value="CB"/>
</dbReference>
<dbReference type="PANTHER" id="PTHR30349">
    <property type="entry name" value="PHAGE INTEGRASE-RELATED"/>
    <property type="match status" value="1"/>
</dbReference>
<feature type="domain" description="Core-binding (CB)" evidence="6">
    <location>
        <begin position="64"/>
        <end position="146"/>
    </location>
</feature>
<evidence type="ECO:0000259" key="6">
    <source>
        <dbReference type="PROSITE" id="PS51900"/>
    </source>
</evidence>
<evidence type="ECO:0000313" key="8">
    <source>
        <dbReference type="Proteomes" id="UP000028984"/>
    </source>
</evidence>
<dbReference type="PROSITE" id="PS51900">
    <property type="entry name" value="CB"/>
    <property type="match status" value="1"/>
</dbReference>
<dbReference type="EMBL" id="JGZK01000005">
    <property type="protein sequence ID" value="KFI86254.1"/>
    <property type="molecule type" value="Genomic_DNA"/>
</dbReference>
<dbReference type="InterPro" id="IPR002104">
    <property type="entry name" value="Integrase_catalytic"/>
</dbReference>
<dbReference type="AlphaFoldDB" id="A0A087CSK4"/>
<dbReference type="GO" id="GO:0006310">
    <property type="term" value="P:DNA recombination"/>
    <property type="evidence" value="ECO:0007669"/>
    <property type="project" value="UniProtKB-KW"/>
</dbReference>
<dbReference type="Proteomes" id="UP000028984">
    <property type="component" value="Unassembled WGS sequence"/>
</dbReference>
<dbReference type="Gene3D" id="1.10.150.130">
    <property type="match status" value="1"/>
</dbReference>
<reference evidence="7 8" key="1">
    <citation type="submission" date="2014-03" db="EMBL/GenBank/DDBJ databases">
        <title>Genomics of Bifidobacteria.</title>
        <authorList>
            <person name="Ventura M."/>
            <person name="Milani C."/>
            <person name="Lugli G.A."/>
        </authorList>
    </citation>
    <scope>NUCLEOTIDE SEQUENCE [LARGE SCALE GENOMIC DNA]</scope>
    <source>
        <strain evidence="7 8">DSM 23975</strain>
    </source>
</reference>
<dbReference type="Pfam" id="PF00589">
    <property type="entry name" value="Phage_integrase"/>
    <property type="match status" value="1"/>
</dbReference>
<dbReference type="InterPro" id="IPR010998">
    <property type="entry name" value="Integrase_recombinase_N"/>
</dbReference>
<dbReference type="eggNOG" id="COG0582">
    <property type="taxonomic scope" value="Bacteria"/>
</dbReference>
<dbReference type="GO" id="GO:0003677">
    <property type="term" value="F:DNA binding"/>
    <property type="evidence" value="ECO:0007669"/>
    <property type="project" value="UniProtKB-UniRule"/>
</dbReference>
<dbReference type="OrthoDB" id="1822491at2"/>
<keyword evidence="3" id="KW-0233">DNA recombination</keyword>
<evidence type="ECO:0000256" key="4">
    <source>
        <dbReference type="PROSITE-ProRule" id="PRU01248"/>
    </source>
</evidence>
<dbReference type="RefSeq" id="WP_044090651.1">
    <property type="nucleotide sequence ID" value="NZ_JDUW01000037.1"/>
</dbReference>
<dbReference type="STRING" id="1437610.BREU_1427"/>
<dbReference type="InterPro" id="IPR013762">
    <property type="entry name" value="Integrase-like_cat_sf"/>
</dbReference>
<dbReference type="CDD" id="cd01189">
    <property type="entry name" value="INT_ICEBs1_C_like"/>
    <property type="match status" value="1"/>
</dbReference>
<dbReference type="GO" id="GO:0015074">
    <property type="term" value="P:DNA integration"/>
    <property type="evidence" value="ECO:0007669"/>
    <property type="project" value="InterPro"/>
</dbReference>
<dbReference type="InterPro" id="IPR050090">
    <property type="entry name" value="Tyrosine_recombinase_XerCD"/>
</dbReference>
<comment type="similarity">
    <text evidence="1">Belongs to the 'phage' integrase family.</text>
</comment>
<gene>
    <name evidence="7" type="ORF">BREU_1427</name>
</gene>
<proteinExistence type="inferred from homology"/>
<dbReference type="PROSITE" id="PS51898">
    <property type="entry name" value="TYR_RECOMBINASE"/>
    <property type="match status" value="1"/>
</dbReference>
<sequence>MANITKYLTSRGETRYMVRYRKPDGAQTKKRGFRRKLDAERWSAEHVTVAKAEGSYVDPQAGRRTVAALWPAWIAAKRIRCKASYIDSLEREWRHRVEPRWGGRGLATISRAEVQEWVAGLAAEGCSASVVLRAHGILSAIVRQAVRDRLVAANPCDDVELPRKRRKEHRYLTCGELMRLADASRDKRTIVLVLGLTGLRWGELAGLQVGDVDFGRRRLWVRRSATEVRGRIVVDTPKSAKWRQVVYPAMLDGPLRDACAGKSAGDLVFTGADGGYVRRTHGPNTTSSWFYWARKRAGIVGDMTVHDLRHTAASLMVASGANVKAVQRQLGHATASMTLDVYADLFDDDLDAVGAAMNSLILENVPKMCPKTVGEAA</sequence>
<evidence type="ECO:0000256" key="2">
    <source>
        <dbReference type="ARBA" id="ARBA00023125"/>
    </source>
</evidence>
<feature type="domain" description="Tyr recombinase" evidence="5">
    <location>
        <begin position="167"/>
        <end position="355"/>
    </location>
</feature>
<evidence type="ECO:0000313" key="7">
    <source>
        <dbReference type="EMBL" id="KFI86254.1"/>
    </source>
</evidence>
<evidence type="ECO:0000256" key="1">
    <source>
        <dbReference type="ARBA" id="ARBA00008857"/>
    </source>
</evidence>
<dbReference type="SUPFAM" id="SSF56349">
    <property type="entry name" value="DNA breaking-rejoining enzymes"/>
    <property type="match status" value="1"/>
</dbReference>
<keyword evidence="2 4" id="KW-0238">DNA-binding</keyword>
<keyword evidence="8" id="KW-1185">Reference proteome</keyword>
<dbReference type="Gene3D" id="1.10.443.10">
    <property type="entry name" value="Intergrase catalytic core"/>
    <property type="match status" value="1"/>
</dbReference>
<comment type="caution">
    <text evidence="7">The sequence shown here is derived from an EMBL/GenBank/DDBJ whole genome shotgun (WGS) entry which is preliminary data.</text>
</comment>
<name>A0A087CSK4_9BIFI</name>
<protein>
    <submittedName>
        <fullName evidence="7">Phage integrase</fullName>
    </submittedName>
</protein>
<dbReference type="PANTHER" id="PTHR30349:SF64">
    <property type="entry name" value="PROPHAGE INTEGRASE INTD-RELATED"/>
    <property type="match status" value="1"/>
</dbReference>